<dbReference type="Pfam" id="PF03567">
    <property type="entry name" value="Sulfotransfer_2"/>
    <property type="match status" value="1"/>
</dbReference>
<proteinExistence type="predicted"/>
<name>A0A964WU26_9HYPH</name>
<evidence type="ECO:0000313" key="2">
    <source>
        <dbReference type="Proteomes" id="UP000773614"/>
    </source>
</evidence>
<organism evidence="1 2">
    <name type="scientific">Propylenella binzhouense</name>
    <dbReference type="NCBI Taxonomy" id="2555902"/>
    <lineage>
        <taxon>Bacteria</taxon>
        <taxon>Pseudomonadati</taxon>
        <taxon>Pseudomonadota</taxon>
        <taxon>Alphaproteobacteria</taxon>
        <taxon>Hyphomicrobiales</taxon>
        <taxon>Propylenellaceae</taxon>
        <taxon>Propylenella</taxon>
    </lineage>
</organism>
<dbReference type="OrthoDB" id="7251180at2"/>
<dbReference type="GO" id="GO:0008146">
    <property type="term" value="F:sulfotransferase activity"/>
    <property type="evidence" value="ECO:0007669"/>
    <property type="project" value="InterPro"/>
</dbReference>
<evidence type="ECO:0000313" key="1">
    <source>
        <dbReference type="EMBL" id="MYZ48604.1"/>
    </source>
</evidence>
<reference evidence="1" key="1">
    <citation type="submission" date="2019-03" db="EMBL/GenBank/DDBJ databases">
        <title>Afifella sp. nov., isolated from activated sludge.</title>
        <authorList>
            <person name="Li Q."/>
            <person name="Liu Y."/>
        </authorList>
    </citation>
    <scope>NUCLEOTIDE SEQUENCE</scope>
    <source>
        <strain evidence="1">L72</strain>
    </source>
</reference>
<dbReference type="GO" id="GO:0016020">
    <property type="term" value="C:membrane"/>
    <property type="evidence" value="ECO:0007669"/>
    <property type="project" value="InterPro"/>
</dbReference>
<dbReference type="InterPro" id="IPR027417">
    <property type="entry name" value="P-loop_NTPase"/>
</dbReference>
<protein>
    <recommendedName>
        <fullName evidence="3">Sulfotransferase family protein</fullName>
    </recommendedName>
</protein>
<dbReference type="SUPFAM" id="SSF52540">
    <property type="entry name" value="P-loop containing nucleoside triphosphate hydrolases"/>
    <property type="match status" value="1"/>
</dbReference>
<dbReference type="AlphaFoldDB" id="A0A964WU26"/>
<dbReference type="Proteomes" id="UP000773614">
    <property type="component" value="Unassembled WGS sequence"/>
</dbReference>
<dbReference type="RefSeq" id="WP_161140953.1">
    <property type="nucleotide sequence ID" value="NZ_SPKJ01000042.1"/>
</dbReference>
<keyword evidence="2" id="KW-1185">Reference proteome</keyword>
<comment type="caution">
    <text evidence="1">The sequence shown here is derived from an EMBL/GenBank/DDBJ whole genome shotgun (WGS) entry which is preliminary data.</text>
</comment>
<gene>
    <name evidence="1" type="ORF">E4O86_12880</name>
</gene>
<dbReference type="InterPro" id="IPR005331">
    <property type="entry name" value="Sulfotransferase"/>
</dbReference>
<dbReference type="Gene3D" id="3.40.50.300">
    <property type="entry name" value="P-loop containing nucleotide triphosphate hydrolases"/>
    <property type="match status" value="1"/>
</dbReference>
<dbReference type="EMBL" id="SPKJ01000042">
    <property type="protein sequence ID" value="MYZ48604.1"/>
    <property type="molecule type" value="Genomic_DNA"/>
</dbReference>
<accession>A0A964WU26</accession>
<evidence type="ECO:0008006" key="3">
    <source>
        <dbReference type="Google" id="ProtNLM"/>
    </source>
</evidence>
<sequence>MLPKTSAELRAMIDQMRASGELWVFQHIPKTAGSSIAAELSRSNIIRYRNIYITPETYLSAARKTDLLETQIEVTFGEVDPQSLDCVSGHFMRRHVETIARHRPVRLFTYVRDPVERIISEYRYSLTPKHPPHEKFAAQFPTIYDFVEAPISQNLLANYICADRDSFSDLDERLAEFAFVGTLRQYQMSFFLMMSFLGDPRLPAVHERKTESTEQNRVEVTPELQGLIRKRNEVDYCIYRKAVEDLRASRDAIMGLRQ</sequence>